<dbReference type="CDD" id="cd07344">
    <property type="entry name" value="M48_yhfN_like"/>
    <property type="match status" value="1"/>
</dbReference>
<dbReference type="EMBL" id="PCWO01000001">
    <property type="protein sequence ID" value="PIR05257.1"/>
    <property type="molecule type" value="Genomic_DNA"/>
</dbReference>
<dbReference type="AlphaFoldDB" id="A0A2H0N8Q3"/>
<gene>
    <name evidence="2" type="ORF">COV57_00010</name>
</gene>
<dbReference type="Pfam" id="PF01863">
    <property type="entry name" value="YgjP-like"/>
    <property type="match status" value="1"/>
</dbReference>
<sequence>MNLSSVKTLDCFAEALKNLSNLNLDYIIKKSHKAKRVSLKITSSGKLIAIIPYTYKTDLPIKKFIAEKKDWILKHLKPAYKFKNTTLDKNLLHKNFLKNKQLILQDIKTLVDYYAKFYNISYKKITIKNQSTIWGSCSKSKNLNFNFRIAYLPTQLKNYIIIHEVCHTLEMNHSKKYWSFVYQTTPNYKLYIKQLRKYEKNFFIT</sequence>
<dbReference type="InterPro" id="IPR002725">
    <property type="entry name" value="YgjP-like_metallopeptidase"/>
</dbReference>
<reference evidence="2 3" key="1">
    <citation type="submission" date="2017-09" db="EMBL/GenBank/DDBJ databases">
        <title>Depth-based differentiation of microbial function through sediment-hosted aquifers and enrichment of novel symbionts in the deep terrestrial subsurface.</title>
        <authorList>
            <person name="Probst A.J."/>
            <person name="Ladd B."/>
            <person name="Jarett J.K."/>
            <person name="Geller-Mcgrath D.E."/>
            <person name="Sieber C.M."/>
            <person name="Emerson J.B."/>
            <person name="Anantharaman K."/>
            <person name="Thomas B.C."/>
            <person name="Malmstrom R."/>
            <person name="Stieglmeier M."/>
            <person name="Klingl A."/>
            <person name="Woyke T."/>
            <person name="Ryan C.M."/>
            <person name="Banfield J.F."/>
        </authorList>
    </citation>
    <scope>NUCLEOTIDE SEQUENCE [LARGE SCALE GENOMIC DNA]</scope>
    <source>
        <strain evidence="2">CG11_big_fil_rev_8_21_14_0_20_35_14</strain>
    </source>
</reference>
<evidence type="ECO:0000313" key="3">
    <source>
        <dbReference type="Proteomes" id="UP000229893"/>
    </source>
</evidence>
<protein>
    <recommendedName>
        <fullName evidence="1">YgjP-like metallopeptidase domain-containing protein</fullName>
    </recommendedName>
</protein>
<evidence type="ECO:0000259" key="1">
    <source>
        <dbReference type="Pfam" id="PF01863"/>
    </source>
</evidence>
<dbReference type="InterPro" id="IPR053136">
    <property type="entry name" value="UTP_pyrophosphatase-like"/>
</dbReference>
<dbReference type="Gene3D" id="3.30.2010.10">
    <property type="entry name" value="Metalloproteases ('zincins'), catalytic domain"/>
    <property type="match status" value="1"/>
</dbReference>
<organism evidence="2 3">
    <name type="scientific">Candidatus Liptonbacteria bacterium CG11_big_fil_rev_8_21_14_0_20_35_14</name>
    <dbReference type="NCBI Taxonomy" id="1974634"/>
    <lineage>
        <taxon>Bacteria</taxon>
        <taxon>Candidatus Liptoniibacteriota</taxon>
    </lineage>
</organism>
<name>A0A2H0N8Q3_9BACT</name>
<feature type="domain" description="YgjP-like metallopeptidase" evidence="1">
    <location>
        <begin position="100"/>
        <end position="197"/>
    </location>
</feature>
<evidence type="ECO:0000313" key="2">
    <source>
        <dbReference type="EMBL" id="PIR05257.1"/>
    </source>
</evidence>
<accession>A0A2H0N8Q3</accession>
<proteinExistence type="predicted"/>
<dbReference type="PANTHER" id="PTHR30399:SF1">
    <property type="entry name" value="UTP PYROPHOSPHATASE"/>
    <property type="match status" value="1"/>
</dbReference>
<comment type="caution">
    <text evidence="2">The sequence shown here is derived from an EMBL/GenBank/DDBJ whole genome shotgun (WGS) entry which is preliminary data.</text>
</comment>
<dbReference type="Proteomes" id="UP000229893">
    <property type="component" value="Unassembled WGS sequence"/>
</dbReference>
<dbReference type="PANTHER" id="PTHR30399">
    <property type="entry name" value="UNCHARACTERIZED PROTEIN YGJP"/>
    <property type="match status" value="1"/>
</dbReference>